<name>A0A931FMM4_9BACT</name>
<keyword evidence="1" id="KW-1133">Transmembrane helix</keyword>
<evidence type="ECO:0000313" key="2">
    <source>
        <dbReference type="EMBL" id="MBF9143251.1"/>
    </source>
</evidence>
<feature type="transmembrane region" description="Helical" evidence="1">
    <location>
        <begin position="46"/>
        <end position="64"/>
    </location>
</feature>
<evidence type="ECO:0000313" key="3">
    <source>
        <dbReference type="Proteomes" id="UP000645610"/>
    </source>
</evidence>
<keyword evidence="3" id="KW-1185">Reference proteome</keyword>
<protein>
    <submittedName>
        <fullName evidence="2">Uncharacterized protein</fullName>
    </submittedName>
</protein>
<accession>A0A931FMM4</accession>
<keyword evidence="1" id="KW-0812">Transmembrane</keyword>
<dbReference type="EMBL" id="JADQDP010000003">
    <property type="protein sequence ID" value="MBF9143251.1"/>
    <property type="molecule type" value="Genomic_DNA"/>
</dbReference>
<keyword evidence="1" id="KW-0472">Membrane</keyword>
<comment type="caution">
    <text evidence="2">The sequence shown here is derived from an EMBL/GenBank/DDBJ whole genome shotgun (WGS) entry which is preliminary data.</text>
</comment>
<organism evidence="2 3">
    <name type="scientific">Hymenobacter properus</name>
    <dbReference type="NCBI Taxonomy" id="2791026"/>
    <lineage>
        <taxon>Bacteria</taxon>
        <taxon>Pseudomonadati</taxon>
        <taxon>Bacteroidota</taxon>
        <taxon>Cytophagia</taxon>
        <taxon>Cytophagales</taxon>
        <taxon>Hymenobacteraceae</taxon>
        <taxon>Hymenobacter</taxon>
    </lineage>
</organism>
<gene>
    <name evidence="2" type="ORF">I2I01_16510</name>
</gene>
<feature type="transmembrane region" description="Helical" evidence="1">
    <location>
        <begin position="12"/>
        <end position="34"/>
    </location>
</feature>
<sequence length="74" mass="7687">MSKPTIHQKVSLIGSYVLVAAGLFGMLFCFPFLWSANMADLVGAGFPFVGGAILVAGGLLSLTLQANRQAGTNE</sequence>
<evidence type="ECO:0000256" key="1">
    <source>
        <dbReference type="SAM" id="Phobius"/>
    </source>
</evidence>
<proteinExistence type="predicted"/>
<dbReference type="AlphaFoldDB" id="A0A931FMM4"/>
<dbReference type="Proteomes" id="UP000645610">
    <property type="component" value="Unassembled WGS sequence"/>
</dbReference>
<dbReference type="RefSeq" id="WP_196287561.1">
    <property type="nucleotide sequence ID" value="NZ_JADQDP010000003.1"/>
</dbReference>
<reference evidence="2 3" key="1">
    <citation type="submission" date="2020-11" db="EMBL/GenBank/DDBJ databases">
        <authorList>
            <person name="Kim M.K."/>
        </authorList>
    </citation>
    <scope>NUCLEOTIDE SEQUENCE [LARGE SCALE GENOMIC DNA]</scope>
    <source>
        <strain evidence="2 3">BT439</strain>
    </source>
</reference>